<feature type="region of interest" description="Disordered" evidence="1">
    <location>
        <begin position="58"/>
        <end position="87"/>
    </location>
</feature>
<feature type="compositionally biased region" description="Basic and acidic residues" evidence="1">
    <location>
        <begin position="78"/>
        <end position="87"/>
    </location>
</feature>
<name>A0A068S3C6_9FUNG</name>
<protein>
    <submittedName>
        <fullName evidence="2">Uncharacterized protein</fullName>
    </submittedName>
</protein>
<comment type="caution">
    <text evidence="2">The sequence shown here is derived from an EMBL/GenBank/DDBJ whole genome shotgun (WGS) entry which is preliminary data.</text>
</comment>
<evidence type="ECO:0000313" key="2">
    <source>
        <dbReference type="EMBL" id="CDH55736.1"/>
    </source>
</evidence>
<keyword evidence="3" id="KW-1185">Reference proteome</keyword>
<organism evidence="2 3">
    <name type="scientific">Lichtheimia corymbifera JMRC:FSU:9682</name>
    <dbReference type="NCBI Taxonomy" id="1263082"/>
    <lineage>
        <taxon>Eukaryota</taxon>
        <taxon>Fungi</taxon>
        <taxon>Fungi incertae sedis</taxon>
        <taxon>Mucoromycota</taxon>
        <taxon>Mucoromycotina</taxon>
        <taxon>Mucoromycetes</taxon>
        <taxon>Mucorales</taxon>
        <taxon>Lichtheimiaceae</taxon>
        <taxon>Lichtheimia</taxon>
    </lineage>
</organism>
<dbReference type="AlphaFoldDB" id="A0A068S3C6"/>
<feature type="compositionally biased region" description="Polar residues" evidence="1">
    <location>
        <begin position="58"/>
        <end position="68"/>
    </location>
</feature>
<gene>
    <name evidence="2" type="ORF">LCOR_06853.1</name>
</gene>
<sequence>MNVPYKWIMPTTTNEQQHPYLCATKHTGTGDFVLRSTHLSSEAYDVMLSLDDAVSPSSTTQCKQSSPGRATMGTPLHQEIDQQPDGKESISATVTRFPSYQHIGLSEVMKMDAFNCNDDKPWSVVIVTWEVSAGTMDHSICHMNTIEQDERAYILGERYLYRHGHYWSMYSNQITEQPFWIWVIMRRQPRIQ</sequence>
<dbReference type="EMBL" id="CBTN010000032">
    <property type="protein sequence ID" value="CDH55736.1"/>
    <property type="molecule type" value="Genomic_DNA"/>
</dbReference>
<accession>A0A068S3C6</accession>
<reference evidence="2" key="1">
    <citation type="submission" date="2013-08" db="EMBL/GenBank/DDBJ databases">
        <title>Gene expansion shapes genome architecture in the human pathogen Lichtheimia corymbifera: an evolutionary genomics analysis in the ancient terrestrial Mucorales (Mucoromycotina).</title>
        <authorList>
            <person name="Schwartze V.U."/>
            <person name="Winter S."/>
            <person name="Shelest E."/>
            <person name="Marcet-Houben M."/>
            <person name="Horn F."/>
            <person name="Wehner S."/>
            <person name="Hoffmann K."/>
            <person name="Riege K."/>
            <person name="Sammeth M."/>
            <person name="Nowrousian M."/>
            <person name="Valiante V."/>
            <person name="Linde J."/>
            <person name="Jacobsen I.D."/>
            <person name="Marz M."/>
            <person name="Brakhage A.A."/>
            <person name="Gabaldon T."/>
            <person name="Bocker S."/>
            <person name="Voigt K."/>
        </authorList>
    </citation>
    <scope>NUCLEOTIDE SEQUENCE [LARGE SCALE GENOMIC DNA]</scope>
    <source>
        <strain evidence="2">FSU 9682</strain>
    </source>
</reference>
<proteinExistence type="predicted"/>
<evidence type="ECO:0000313" key="3">
    <source>
        <dbReference type="Proteomes" id="UP000027586"/>
    </source>
</evidence>
<dbReference type="VEuPathDB" id="FungiDB:LCOR_06853.1"/>
<dbReference type="Proteomes" id="UP000027586">
    <property type="component" value="Unassembled WGS sequence"/>
</dbReference>
<evidence type="ECO:0000256" key="1">
    <source>
        <dbReference type="SAM" id="MobiDB-lite"/>
    </source>
</evidence>